<dbReference type="InterPro" id="IPR045107">
    <property type="entry name" value="SAC3/GANP/THP3"/>
</dbReference>
<feature type="compositionally biased region" description="Basic and acidic residues" evidence="5">
    <location>
        <begin position="1191"/>
        <end position="1201"/>
    </location>
</feature>
<evidence type="ECO:0000256" key="3">
    <source>
        <dbReference type="ARBA" id="ARBA00023242"/>
    </source>
</evidence>
<proteinExistence type="inferred from homology"/>
<name>A0A9W9HFM6_9EURO</name>
<feature type="region of interest" description="Disordered" evidence="5">
    <location>
        <begin position="628"/>
        <end position="825"/>
    </location>
</feature>
<dbReference type="PANTHER" id="PTHR12436:SF3">
    <property type="entry name" value="GERMINAL-CENTER ASSOCIATED NUCLEAR PROTEIN"/>
    <property type="match status" value="1"/>
</dbReference>
<reference evidence="7" key="2">
    <citation type="journal article" date="2023" name="IMA Fungus">
        <title>Comparative genomic study of the Penicillium genus elucidates a diverse pangenome and 15 lateral gene transfer events.</title>
        <authorList>
            <person name="Petersen C."/>
            <person name="Sorensen T."/>
            <person name="Nielsen M.R."/>
            <person name="Sondergaard T.E."/>
            <person name="Sorensen J.L."/>
            <person name="Fitzpatrick D.A."/>
            <person name="Frisvad J.C."/>
            <person name="Nielsen K.L."/>
        </authorList>
    </citation>
    <scope>NUCLEOTIDE SEQUENCE</scope>
    <source>
        <strain evidence="7">IBT 22155</strain>
    </source>
</reference>
<dbReference type="Proteomes" id="UP001149079">
    <property type="component" value="Unassembled WGS sequence"/>
</dbReference>
<feature type="compositionally biased region" description="Low complexity" evidence="5">
    <location>
        <begin position="717"/>
        <end position="748"/>
    </location>
</feature>
<comment type="caution">
    <text evidence="7">The sequence shown here is derived from an EMBL/GenBank/DDBJ whole genome shotgun (WGS) entry which is preliminary data.</text>
</comment>
<feature type="compositionally biased region" description="Basic and acidic residues" evidence="5">
    <location>
        <begin position="1222"/>
        <end position="1244"/>
    </location>
</feature>
<feature type="compositionally biased region" description="Basic and acidic residues" evidence="5">
    <location>
        <begin position="1453"/>
        <end position="1480"/>
    </location>
</feature>
<evidence type="ECO:0000256" key="5">
    <source>
        <dbReference type="SAM" id="MobiDB-lite"/>
    </source>
</evidence>
<dbReference type="InterPro" id="IPR005062">
    <property type="entry name" value="SAC3/GANP/THP3_conserved"/>
</dbReference>
<evidence type="ECO:0000256" key="2">
    <source>
        <dbReference type="ARBA" id="ARBA00022553"/>
    </source>
</evidence>
<evidence type="ECO:0000256" key="1">
    <source>
        <dbReference type="ARBA" id="ARBA00004259"/>
    </source>
</evidence>
<feature type="compositionally biased region" description="Gly residues" evidence="5">
    <location>
        <begin position="15"/>
        <end position="27"/>
    </location>
</feature>
<protein>
    <recommendedName>
        <fullName evidence="6">SAC3/GANP/THP3 conserved domain-containing protein</fullName>
    </recommendedName>
</protein>
<comment type="subcellular location">
    <subcellularLocation>
        <location evidence="1">Nucleus envelope</location>
    </subcellularLocation>
</comment>
<feature type="compositionally biased region" description="Pro residues" evidence="5">
    <location>
        <begin position="664"/>
        <end position="674"/>
    </location>
</feature>
<feature type="compositionally biased region" description="Polar residues" evidence="5">
    <location>
        <begin position="1009"/>
        <end position="1027"/>
    </location>
</feature>
<keyword evidence="3" id="KW-0539">Nucleus</keyword>
<organism evidence="7 8">
    <name type="scientific">Penicillium bovifimosum</name>
    <dbReference type="NCBI Taxonomy" id="126998"/>
    <lineage>
        <taxon>Eukaryota</taxon>
        <taxon>Fungi</taxon>
        <taxon>Dikarya</taxon>
        <taxon>Ascomycota</taxon>
        <taxon>Pezizomycotina</taxon>
        <taxon>Eurotiomycetes</taxon>
        <taxon>Eurotiomycetidae</taxon>
        <taxon>Eurotiales</taxon>
        <taxon>Aspergillaceae</taxon>
        <taxon>Penicillium</taxon>
    </lineage>
</organism>
<dbReference type="GeneID" id="81400478"/>
<dbReference type="EMBL" id="JAPQKL010000001">
    <property type="protein sequence ID" value="KAJ5146000.1"/>
    <property type="molecule type" value="Genomic_DNA"/>
</dbReference>
<feature type="region of interest" description="Disordered" evidence="5">
    <location>
        <begin position="1387"/>
        <end position="1493"/>
    </location>
</feature>
<feature type="region of interest" description="Disordered" evidence="5">
    <location>
        <begin position="1"/>
        <end position="92"/>
    </location>
</feature>
<feature type="compositionally biased region" description="Polar residues" evidence="5">
    <location>
        <begin position="113"/>
        <end position="130"/>
    </location>
</feature>
<keyword evidence="8" id="KW-1185">Reference proteome</keyword>
<sequence>MAGPFGSSAGRGHRGGALGVQGSAGRGRGAHPGNSSTHAVKGSGAQRATRARGRGRGSATWTARGRGRGAAVVNHTTNGTPQTGEAPGSTVAHSPFAQLNQQKSVASPFGVPSAQQSPFSKAADGTSQGAKNPFAKPATTMNRQTSGKFGGAGFNASGSMGNASSMQSYQERFDKLKIDQVKQRERAIRDGQMADPNQPTSLNQAITPVGTCTRMCPEFESVERIVQKAVDKCEKVIIQHFNPATNQLEITESKMVKRFRRAAAGNDEQLPSDIRTPQTLLQTMNYLIRHVINGSEPLAAVHMFVWNRTRSIRNDFSVQQLTHEEDVKMAVTCLERIARFHIVSLHLLSSPANTEPFDRHQEREQLNNTMLSLMYYYDDNRGRIHFPNEDEFRAYHILFSIHDQRPDLEARVSKWPVALLASPRVQVALELFAAACNTWEPQGALDARRPNAIAQGLYARFFNIIHSPSVSYLMACVAEVYFNHIRQTAIRAIWKAYCRTPLSQQSKNDHWTVKELTKVLHFDHDEQTVEYCNAQGLEFVTNANGESYLNWGNRPVDSVDFAPSSEHSFSETYVESKRAGRNLVSIILGMSISEAARMGMIDRSHLPHKSEHLAEADAVDEDEDLFVSDADNQTPAPVVDTTAPLSPDMTASGFPSTFSEKPAQPTPASTPPFSQPAFPSAASNPFAAFQPSKTSPLALSGNELKPTTTSAFPPSNPFATSFPASSGASATPSPFALSGTEAKPTTAPAFPPPNPFAASLPASPGASAAPSPFALPKNEAKPTTTSAFPTSNPFATSFPAGSGESATPSPFALPGSETKPTTASAFPPSNAFAASLSASSSASATPSLFAPAPNSFALTGAPESTKKTEAPAVGTSTAPSPFPTNPPSSKLDTPNKPAFSFTSPPDPSPSPFASSTSLTFSKPAFPTLQAQTPGATPLAPSPLSQPGLFPPVSTGADKPASLFSRVSTSEPPAVTNPFAAVTSSFTKPADTKLVEERQTDAQFKVPAIPSTSGQPFSPSSAKDTSSIPGPPEAVASQFPAPGFITETPKPPQPSQEPEAPVTTAPTSEKPSPPVSAPSSSFPPIKPSEPSVFSRSAPVTAPLAPNIQSGPLPVNASASVSGKPKPVSRPLQMPPSPPATLFEALRRPQSTMKIFDATSSEYSPDTATSAPARPLFPTPDSDEFGQQASSKRQREATDTVTDKRKRRRSSLKGISSVTSTDGATERSVHFEENHENQQALRKEDLGPSTTLSKEHTKEDRFPFKYSVYDAVNRPMPKLPILEKLEAKLARVKELCEPKPPTPEQLEAIEEARRKLARQIDEDELALSRARILAETLRRGPGIFDGITGYKPATGDRSWNGSTYKPADKYRALLARLHPRSPYVPPRLTLDGTSSGHEVHVADDEPEQHRVSHGPIRNRRSITRDPRDLRRVSLNSDTHRQSRVERANAMRARQGKADYKERKGADEGVKNPKSSDKGGHENDEQEEQGWYFPRV</sequence>
<feature type="compositionally biased region" description="Low complexity" evidence="5">
    <location>
        <begin position="1"/>
        <end position="10"/>
    </location>
</feature>
<dbReference type="GO" id="GO:0070390">
    <property type="term" value="C:transcription export complex 2"/>
    <property type="evidence" value="ECO:0007669"/>
    <property type="project" value="TreeGrafter"/>
</dbReference>
<dbReference type="Pfam" id="PF03399">
    <property type="entry name" value="SAC3_GANP"/>
    <property type="match status" value="1"/>
</dbReference>
<feature type="compositionally biased region" description="Low complexity" evidence="5">
    <location>
        <begin position="675"/>
        <end position="692"/>
    </location>
</feature>
<feature type="region of interest" description="Disordered" evidence="5">
    <location>
        <begin position="105"/>
        <end position="154"/>
    </location>
</feature>
<evidence type="ECO:0000313" key="7">
    <source>
        <dbReference type="EMBL" id="KAJ5146000.1"/>
    </source>
</evidence>
<feature type="compositionally biased region" description="Basic and acidic residues" evidence="5">
    <location>
        <begin position="1420"/>
        <end position="1446"/>
    </location>
</feature>
<dbReference type="GO" id="GO:0005737">
    <property type="term" value="C:cytoplasm"/>
    <property type="evidence" value="ECO:0007669"/>
    <property type="project" value="TreeGrafter"/>
</dbReference>
<dbReference type="RefSeq" id="XP_056526474.1">
    <property type="nucleotide sequence ID" value="XM_056661308.1"/>
</dbReference>
<evidence type="ECO:0000256" key="4">
    <source>
        <dbReference type="ARBA" id="ARBA00038443"/>
    </source>
</evidence>
<feature type="compositionally biased region" description="Basic and acidic residues" evidence="5">
    <location>
        <begin position="1395"/>
        <end position="1408"/>
    </location>
</feature>
<evidence type="ECO:0000259" key="6">
    <source>
        <dbReference type="Pfam" id="PF03399"/>
    </source>
</evidence>
<feature type="domain" description="SAC3/GANP/THP3 conserved" evidence="6">
    <location>
        <begin position="215"/>
        <end position="539"/>
    </location>
</feature>
<evidence type="ECO:0000313" key="8">
    <source>
        <dbReference type="Proteomes" id="UP001149079"/>
    </source>
</evidence>
<dbReference type="PANTHER" id="PTHR12436">
    <property type="entry name" value="80 KDA MCM3-ASSOCIATED PROTEIN"/>
    <property type="match status" value="1"/>
</dbReference>
<keyword evidence="2" id="KW-0597">Phosphoprotein</keyword>
<feature type="compositionally biased region" description="Low complexity" evidence="5">
    <location>
        <begin position="756"/>
        <end position="776"/>
    </location>
</feature>
<dbReference type="FunFam" id="1.25.40.990:FF:000008">
    <property type="entry name" value="Nuclear mRNA export protein SAC3"/>
    <property type="match status" value="1"/>
</dbReference>
<feature type="compositionally biased region" description="Polar residues" evidence="5">
    <location>
        <begin position="781"/>
        <end position="795"/>
    </location>
</feature>
<feature type="compositionally biased region" description="Polar residues" evidence="5">
    <location>
        <begin position="1147"/>
        <end position="1168"/>
    </location>
</feature>
<feature type="region of interest" description="Disordered" evidence="5">
    <location>
        <begin position="859"/>
        <end position="1256"/>
    </location>
</feature>
<dbReference type="GO" id="GO:0005635">
    <property type="term" value="C:nuclear envelope"/>
    <property type="evidence" value="ECO:0007669"/>
    <property type="project" value="UniProtKB-SubCell"/>
</dbReference>
<dbReference type="Gene3D" id="1.25.40.990">
    <property type="match status" value="1"/>
</dbReference>
<accession>A0A9W9HFM6</accession>
<feature type="compositionally biased region" description="Polar residues" evidence="5">
    <location>
        <begin position="1211"/>
        <end position="1221"/>
    </location>
</feature>
<dbReference type="GO" id="GO:0006406">
    <property type="term" value="P:mRNA export from nucleus"/>
    <property type="evidence" value="ECO:0007669"/>
    <property type="project" value="TreeGrafter"/>
</dbReference>
<feature type="compositionally biased region" description="Polar residues" evidence="5">
    <location>
        <begin position="74"/>
        <end position="83"/>
    </location>
</feature>
<dbReference type="OrthoDB" id="264795at2759"/>
<feature type="compositionally biased region" description="Basic and acidic residues" evidence="5">
    <location>
        <begin position="989"/>
        <end position="999"/>
    </location>
</feature>
<reference evidence="7" key="1">
    <citation type="submission" date="2022-11" db="EMBL/GenBank/DDBJ databases">
        <authorList>
            <person name="Petersen C."/>
        </authorList>
    </citation>
    <scope>NUCLEOTIDE SEQUENCE</scope>
    <source>
        <strain evidence="7">IBT 22155</strain>
    </source>
</reference>
<feature type="compositionally biased region" description="Low complexity" evidence="5">
    <location>
        <begin position="911"/>
        <end position="921"/>
    </location>
</feature>
<comment type="similarity">
    <text evidence="4">Belongs to the SAC3 family.</text>
</comment>
<gene>
    <name evidence="7" type="ORF">N7515_000564</name>
</gene>